<dbReference type="Proteomes" id="UP000199060">
    <property type="component" value="Unassembled WGS sequence"/>
</dbReference>
<dbReference type="RefSeq" id="WP_087939348.1">
    <property type="nucleotide sequence ID" value="NZ_FNAC01000016.1"/>
</dbReference>
<dbReference type="OrthoDB" id="1495718at2"/>
<evidence type="ECO:0000313" key="1">
    <source>
        <dbReference type="EMBL" id="SDD13869.1"/>
    </source>
</evidence>
<organism evidence="1 2">
    <name type="scientific">Algoriphagus faecimaris</name>
    <dbReference type="NCBI Taxonomy" id="686796"/>
    <lineage>
        <taxon>Bacteria</taxon>
        <taxon>Pseudomonadati</taxon>
        <taxon>Bacteroidota</taxon>
        <taxon>Cytophagia</taxon>
        <taxon>Cytophagales</taxon>
        <taxon>Cyclobacteriaceae</taxon>
        <taxon>Algoriphagus</taxon>
    </lineage>
</organism>
<gene>
    <name evidence="1" type="ORF">SAMN04488104_101630</name>
</gene>
<accession>A0A1G6SAK4</accession>
<sequence>MRHFLLMVGLLYFCLTLESVAQDRQIIPDTVLIAGDTLLMLGDSLLIDEPIKEIFWKTGGNYNLNIQQVTLTNWAAGGASSFALNTGVSLFANYKKDKKVWDTQVNINLGFNRQSDRDFKTRKTNDNFNFVSNYGREISEMLYLSTQIDARAQLLEGYKYSRPAGSENDVRTKISDLLSPGYIQSSTGLNYRKTYEKKGKLSMIVSPFTGRFTIVMNDSLSNAGAFGVTPGENVRAEAGVSFAASVSDFQLMENITWKADINLFSNYESFGNMVVNFNSIVRMKVNKYISTRIETVLIYDEEVFIRQEDGSSKQAVQLQNLINFGISLDF</sequence>
<name>A0A1G6SAK4_9BACT</name>
<reference evidence="2" key="1">
    <citation type="submission" date="2016-10" db="EMBL/GenBank/DDBJ databases">
        <authorList>
            <person name="Varghese N."/>
            <person name="Submissions S."/>
        </authorList>
    </citation>
    <scope>NUCLEOTIDE SEQUENCE [LARGE SCALE GENOMIC DNA]</scope>
    <source>
        <strain evidence="2">DSM 23095</strain>
    </source>
</reference>
<proteinExistence type="predicted"/>
<dbReference type="AlphaFoldDB" id="A0A1G6SAK4"/>
<evidence type="ECO:0008006" key="3">
    <source>
        <dbReference type="Google" id="ProtNLM"/>
    </source>
</evidence>
<dbReference type="Pfam" id="PF11276">
    <property type="entry name" value="DUF3078"/>
    <property type="match status" value="1"/>
</dbReference>
<protein>
    <recommendedName>
        <fullName evidence="3">DUF3078 domain-containing protein</fullName>
    </recommendedName>
</protein>
<dbReference type="STRING" id="686796.SAMN04488104_101630"/>
<keyword evidence="2" id="KW-1185">Reference proteome</keyword>
<evidence type="ECO:0000313" key="2">
    <source>
        <dbReference type="Proteomes" id="UP000199060"/>
    </source>
</evidence>
<dbReference type="EMBL" id="FNAC01000016">
    <property type="protein sequence ID" value="SDD13869.1"/>
    <property type="molecule type" value="Genomic_DNA"/>
</dbReference>
<dbReference type="InterPro" id="IPR021428">
    <property type="entry name" value="DUF3078"/>
</dbReference>